<name>A0AAI8YF58_9PEZI</name>
<dbReference type="AlphaFoldDB" id="A0AAI8YF58"/>
<sequence length="100" mass="10856">MPEPTPGTCPNPDLISCGCSQAAESSVGAVPRWLRLVISVGLVLFGINQAISLIALLVHFVRFLRGEDKKEEKRKRLVAVMEKAALELKLLGPEDEDSDA</sequence>
<comment type="caution">
    <text evidence="2">The sequence shown here is derived from an EMBL/GenBank/DDBJ whole genome shotgun (WGS) entry which is preliminary data.</text>
</comment>
<keyword evidence="1" id="KW-0472">Membrane</keyword>
<dbReference type="Proteomes" id="UP001295740">
    <property type="component" value="Unassembled WGS sequence"/>
</dbReference>
<keyword evidence="1" id="KW-0812">Transmembrane</keyword>
<accession>A0AAI8YF58</accession>
<proteinExistence type="predicted"/>
<evidence type="ECO:0000313" key="3">
    <source>
        <dbReference type="Proteomes" id="UP001295740"/>
    </source>
</evidence>
<dbReference type="EMBL" id="CAUWAG010000004">
    <property type="protein sequence ID" value="CAJ2502338.1"/>
    <property type="molecule type" value="Genomic_DNA"/>
</dbReference>
<reference evidence="2" key="1">
    <citation type="submission" date="2023-10" db="EMBL/GenBank/DDBJ databases">
        <authorList>
            <person name="Hackl T."/>
        </authorList>
    </citation>
    <scope>NUCLEOTIDE SEQUENCE</scope>
</reference>
<protein>
    <submittedName>
        <fullName evidence="2">Uu.00g097320.m01.CDS01</fullName>
    </submittedName>
</protein>
<feature type="transmembrane region" description="Helical" evidence="1">
    <location>
        <begin position="36"/>
        <end position="64"/>
    </location>
</feature>
<evidence type="ECO:0000256" key="1">
    <source>
        <dbReference type="SAM" id="Phobius"/>
    </source>
</evidence>
<keyword evidence="1" id="KW-1133">Transmembrane helix</keyword>
<keyword evidence="3" id="KW-1185">Reference proteome</keyword>
<organism evidence="2 3">
    <name type="scientific">Anthostomella pinea</name>
    <dbReference type="NCBI Taxonomy" id="933095"/>
    <lineage>
        <taxon>Eukaryota</taxon>
        <taxon>Fungi</taxon>
        <taxon>Dikarya</taxon>
        <taxon>Ascomycota</taxon>
        <taxon>Pezizomycotina</taxon>
        <taxon>Sordariomycetes</taxon>
        <taxon>Xylariomycetidae</taxon>
        <taxon>Xylariales</taxon>
        <taxon>Xylariaceae</taxon>
        <taxon>Anthostomella</taxon>
    </lineage>
</organism>
<evidence type="ECO:0000313" key="2">
    <source>
        <dbReference type="EMBL" id="CAJ2502338.1"/>
    </source>
</evidence>
<gene>
    <name evidence="2" type="ORF">KHLLAP_LOCUS2806</name>
</gene>